<name>A0ABD1CTB6_CULPP</name>
<protein>
    <recommendedName>
        <fullName evidence="9">Apoptosis stimulating of P53</fullName>
    </recommendedName>
</protein>
<dbReference type="InterPro" id="IPR002110">
    <property type="entry name" value="Ankyrin_rpt"/>
</dbReference>
<dbReference type="Gene3D" id="1.25.40.20">
    <property type="entry name" value="Ankyrin repeat-containing domain"/>
    <property type="match status" value="1"/>
</dbReference>
<comment type="caution">
    <text evidence="7">The sequence shown here is derived from an EMBL/GenBank/DDBJ whole genome shotgun (WGS) entry which is preliminary data.</text>
</comment>
<proteinExistence type="predicted"/>
<evidence type="ECO:0008006" key="9">
    <source>
        <dbReference type="Google" id="ProtNLM"/>
    </source>
</evidence>
<keyword evidence="8" id="KW-1185">Reference proteome</keyword>
<dbReference type="AlphaFoldDB" id="A0ABD1CTB6"/>
<dbReference type="PANTHER" id="PTHR24131">
    <property type="entry name" value="APOPTOSIS-STIMULATING OF P53 PROTEIN"/>
    <property type="match status" value="1"/>
</dbReference>
<organism evidence="7 8">
    <name type="scientific">Culex pipiens pipiens</name>
    <name type="common">Northern house mosquito</name>
    <dbReference type="NCBI Taxonomy" id="38569"/>
    <lineage>
        <taxon>Eukaryota</taxon>
        <taxon>Metazoa</taxon>
        <taxon>Ecdysozoa</taxon>
        <taxon>Arthropoda</taxon>
        <taxon>Hexapoda</taxon>
        <taxon>Insecta</taxon>
        <taxon>Pterygota</taxon>
        <taxon>Neoptera</taxon>
        <taxon>Endopterygota</taxon>
        <taxon>Diptera</taxon>
        <taxon>Nematocera</taxon>
        <taxon>Culicoidea</taxon>
        <taxon>Culicidae</taxon>
        <taxon>Culicinae</taxon>
        <taxon>Culicini</taxon>
        <taxon>Culex</taxon>
        <taxon>Culex</taxon>
    </lineage>
</organism>
<reference evidence="7 8" key="1">
    <citation type="submission" date="2024-05" db="EMBL/GenBank/DDBJ databases">
        <title>Culex pipiens pipiens assembly and annotation.</title>
        <authorList>
            <person name="Alout H."/>
            <person name="Durand T."/>
        </authorList>
    </citation>
    <scope>NUCLEOTIDE SEQUENCE [LARGE SCALE GENOMIC DNA]</scope>
    <source>
        <strain evidence="7">HA-2024</strain>
        <tissue evidence="7">Whole body</tissue>
    </source>
</reference>
<dbReference type="InterPro" id="IPR036770">
    <property type="entry name" value="Ankyrin_rpt-contain_sf"/>
</dbReference>
<evidence type="ECO:0000256" key="5">
    <source>
        <dbReference type="ARBA" id="ARBA00023242"/>
    </source>
</evidence>
<comment type="subcellular location">
    <subcellularLocation>
        <location evidence="1">Nucleus</location>
    </subcellularLocation>
</comment>
<dbReference type="PROSITE" id="PS50088">
    <property type="entry name" value="ANK_REPEAT"/>
    <property type="match status" value="1"/>
</dbReference>
<dbReference type="InterPro" id="IPR047163">
    <property type="entry name" value="ASPP1/2"/>
</dbReference>
<evidence type="ECO:0000256" key="6">
    <source>
        <dbReference type="PROSITE-ProRule" id="PRU00023"/>
    </source>
</evidence>
<feature type="repeat" description="ANK" evidence="6">
    <location>
        <begin position="97"/>
        <end position="115"/>
    </location>
</feature>
<accession>A0ABD1CTB6</accession>
<dbReference type="SUPFAM" id="SSF48403">
    <property type="entry name" value="Ankyrin repeat"/>
    <property type="match status" value="1"/>
</dbReference>
<dbReference type="Proteomes" id="UP001562425">
    <property type="component" value="Unassembled WGS sequence"/>
</dbReference>
<keyword evidence="2" id="KW-0053">Apoptosis</keyword>
<dbReference type="GO" id="GO:0006915">
    <property type="term" value="P:apoptotic process"/>
    <property type="evidence" value="ECO:0007669"/>
    <property type="project" value="UniProtKB-KW"/>
</dbReference>
<sequence>MYRNKLSLQQDARLHLQRDALQKRQAELQSVDQRILELQGRLNKKRSSHVILNHSNSNNNAGNHVRSVSSNASLEGELELVKITASQVSNPSAANDEGITALHNAICAGHVEIVK</sequence>
<keyword evidence="3" id="KW-0677">Repeat</keyword>
<keyword evidence="5" id="KW-0539">Nucleus</keyword>
<evidence type="ECO:0000256" key="2">
    <source>
        <dbReference type="ARBA" id="ARBA00022703"/>
    </source>
</evidence>
<evidence type="ECO:0000313" key="7">
    <source>
        <dbReference type="EMBL" id="KAL1379638.1"/>
    </source>
</evidence>
<gene>
    <name evidence="7" type="ORF">pipiens_014755</name>
</gene>
<dbReference type="Pfam" id="PF13637">
    <property type="entry name" value="Ank_4"/>
    <property type="match status" value="1"/>
</dbReference>
<dbReference type="PANTHER" id="PTHR24131:SF10">
    <property type="entry name" value="ANKYRIN-REPEAT, SH3-DOMAIN, AND PROLINE-RICH-REGION CONTAINING PROTEIN, ISOFORM B"/>
    <property type="match status" value="1"/>
</dbReference>
<dbReference type="PROSITE" id="PS50297">
    <property type="entry name" value="ANK_REP_REGION"/>
    <property type="match status" value="1"/>
</dbReference>
<evidence type="ECO:0000256" key="1">
    <source>
        <dbReference type="ARBA" id="ARBA00004123"/>
    </source>
</evidence>
<dbReference type="EMBL" id="JBEHCU010009582">
    <property type="protein sequence ID" value="KAL1379638.1"/>
    <property type="molecule type" value="Genomic_DNA"/>
</dbReference>
<evidence type="ECO:0000313" key="8">
    <source>
        <dbReference type="Proteomes" id="UP001562425"/>
    </source>
</evidence>
<evidence type="ECO:0000256" key="3">
    <source>
        <dbReference type="ARBA" id="ARBA00022737"/>
    </source>
</evidence>
<dbReference type="GO" id="GO:0005634">
    <property type="term" value="C:nucleus"/>
    <property type="evidence" value="ECO:0007669"/>
    <property type="project" value="UniProtKB-SubCell"/>
</dbReference>
<evidence type="ECO:0000256" key="4">
    <source>
        <dbReference type="ARBA" id="ARBA00023043"/>
    </source>
</evidence>
<keyword evidence="4 6" id="KW-0040">ANK repeat</keyword>